<dbReference type="PANTHER" id="PTHR43289:SF6">
    <property type="entry name" value="SERINE_THREONINE-PROTEIN KINASE NEKL-3"/>
    <property type="match status" value="1"/>
</dbReference>
<feature type="binding site" evidence="6">
    <location>
        <position position="133"/>
    </location>
    <ligand>
        <name>ATP</name>
        <dbReference type="ChEBI" id="CHEBI:30616"/>
    </ligand>
</feature>
<dbReference type="PROSITE" id="PS00108">
    <property type="entry name" value="PROTEIN_KINASE_ST"/>
    <property type="match status" value="1"/>
</dbReference>
<evidence type="ECO:0000256" key="1">
    <source>
        <dbReference type="ARBA" id="ARBA00012513"/>
    </source>
</evidence>
<dbReference type="EMBL" id="CP159992">
    <property type="protein sequence ID" value="XCP96477.1"/>
    <property type="molecule type" value="Genomic_DNA"/>
</dbReference>
<dbReference type="InterPro" id="IPR008271">
    <property type="entry name" value="Ser/Thr_kinase_AS"/>
</dbReference>
<organism evidence="8">
    <name type="scientific">Paenibacillus sp. AN1007</name>
    <dbReference type="NCBI Taxonomy" id="3151385"/>
    <lineage>
        <taxon>Bacteria</taxon>
        <taxon>Bacillati</taxon>
        <taxon>Bacillota</taxon>
        <taxon>Bacilli</taxon>
        <taxon>Bacillales</taxon>
        <taxon>Paenibacillaceae</taxon>
        <taxon>Paenibacillus</taxon>
    </lineage>
</organism>
<dbReference type="InterPro" id="IPR041427">
    <property type="entry name" value="AbiJ-NTD3"/>
</dbReference>
<dbReference type="Pfam" id="PF18860">
    <property type="entry name" value="AbiJ_NTD3"/>
    <property type="match status" value="1"/>
</dbReference>
<evidence type="ECO:0000256" key="3">
    <source>
        <dbReference type="ARBA" id="ARBA00022741"/>
    </source>
</evidence>
<dbReference type="SMART" id="SM00220">
    <property type="entry name" value="S_TKc"/>
    <property type="match status" value="1"/>
</dbReference>
<dbReference type="PROSITE" id="PS50011">
    <property type="entry name" value="PROTEIN_KINASE_DOM"/>
    <property type="match status" value="1"/>
</dbReference>
<protein>
    <recommendedName>
        <fullName evidence="1">non-specific serine/threonine protein kinase</fullName>
        <ecNumber evidence="1">2.7.11.1</ecNumber>
    </recommendedName>
</protein>
<proteinExistence type="predicted"/>
<dbReference type="SUPFAM" id="SSF56112">
    <property type="entry name" value="Protein kinase-like (PK-like)"/>
    <property type="match status" value="1"/>
</dbReference>
<dbReference type="PROSITE" id="PS00107">
    <property type="entry name" value="PROTEIN_KINASE_ATP"/>
    <property type="match status" value="1"/>
</dbReference>
<dbReference type="InterPro" id="IPR011009">
    <property type="entry name" value="Kinase-like_dom_sf"/>
</dbReference>
<evidence type="ECO:0000259" key="7">
    <source>
        <dbReference type="PROSITE" id="PS50011"/>
    </source>
</evidence>
<keyword evidence="3 6" id="KW-0547">Nucleotide-binding</keyword>
<keyword evidence="2" id="KW-0808">Transferase</keyword>
<dbReference type="InterPro" id="IPR017441">
    <property type="entry name" value="Protein_kinase_ATP_BS"/>
</dbReference>
<keyword evidence="4 8" id="KW-0418">Kinase</keyword>
<evidence type="ECO:0000256" key="4">
    <source>
        <dbReference type="ARBA" id="ARBA00022777"/>
    </source>
</evidence>
<sequence>MNNSLLDAAERLKIGLLAKATDGEYPDPDYKEDLRILSTDNELNMMLPAFIRLNRSSSDFRRAMQTKFKGYAERRNFIDQELEPIFKYLEKYPSDKFEINIDAYELGEQLGNGGFGVVYKYHHKLLEVDFAVKIFEPVFVSNDDHIEGERRFFREAKMLFQLNSDYIVRVYDIGRIDGKPFIRMELVEGDTLLDFISQNGSVSFTRSIKPITAILKGLNYAHKMGVIHRDLKPSNIMVTKDGKFKIIDFGISAFLENENHTKLTKTGERVAGGAYTDPALINDPRLRDIRSDLYSVGAIWYYLLVGRSPVGGDARRVLLQSGNATELQSDIIFKCLTSDPVDRYQSCEEILAMLYPKEIVSSLPSAITMPNRITEITREAVFDYLTERYYDDCNTYVFSQSGAYQEPERVFHYYGKRNCVTFLNRLYDLENMPSRDSRLKTFKEEIQRHTVANEDYQYDWIFHDESLGLVAGNDEVLLKFLCEMFHPLVRSEKSDWQSVKESINELIKIDGYEIYESEKISGRSVFSYQYCI</sequence>
<reference evidence="8" key="1">
    <citation type="submission" date="2024-05" db="EMBL/GenBank/DDBJ databases">
        <title>Draft genome assemblies of 36 bacteria isolated from hibernating arctic ground squirrels.</title>
        <authorList>
            <person name="McKee H."/>
            <person name="Mullen L."/>
            <person name="Drown D.M."/>
            <person name="Duddleston K.N."/>
        </authorList>
    </citation>
    <scope>NUCLEOTIDE SEQUENCE</scope>
    <source>
        <strain evidence="8">AN1007</strain>
    </source>
</reference>
<dbReference type="Pfam" id="PF00069">
    <property type="entry name" value="Pkinase"/>
    <property type="match status" value="1"/>
</dbReference>
<accession>A0AAU8NG48</accession>
<evidence type="ECO:0000256" key="5">
    <source>
        <dbReference type="ARBA" id="ARBA00022840"/>
    </source>
</evidence>
<name>A0AAU8NG48_9BACL</name>
<dbReference type="AlphaFoldDB" id="A0AAU8NG48"/>
<feature type="domain" description="Protein kinase" evidence="7">
    <location>
        <begin position="104"/>
        <end position="355"/>
    </location>
</feature>
<dbReference type="GO" id="GO:0005524">
    <property type="term" value="F:ATP binding"/>
    <property type="evidence" value="ECO:0007669"/>
    <property type="project" value="UniProtKB-UniRule"/>
</dbReference>
<dbReference type="InterPro" id="IPR000719">
    <property type="entry name" value="Prot_kinase_dom"/>
</dbReference>
<dbReference type="GO" id="GO:0004674">
    <property type="term" value="F:protein serine/threonine kinase activity"/>
    <property type="evidence" value="ECO:0007669"/>
    <property type="project" value="UniProtKB-EC"/>
</dbReference>
<gene>
    <name evidence="8" type="ORF">ABXS70_07170</name>
</gene>
<dbReference type="RefSeq" id="WP_342551848.1">
    <property type="nucleotide sequence ID" value="NZ_CP159992.1"/>
</dbReference>
<dbReference type="EC" id="2.7.11.1" evidence="1"/>
<dbReference type="PANTHER" id="PTHR43289">
    <property type="entry name" value="MITOGEN-ACTIVATED PROTEIN KINASE KINASE KINASE 20-RELATED"/>
    <property type="match status" value="1"/>
</dbReference>
<evidence type="ECO:0000256" key="2">
    <source>
        <dbReference type="ARBA" id="ARBA00022679"/>
    </source>
</evidence>
<evidence type="ECO:0000313" key="8">
    <source>
        <dbReference type="EMBL" id="XCP96477.1"/>
    </source>
</evidence>
<keyword evidence="5 6" id="KW-0067">ATP-binding</keyword>
<evidence type="ECO:0000256" key="6">
    <source>
        <dbReference type="PROSITE-ProRule" id="PRU10141"/>
    </source>
</evidence>
<dbReference type="CDD" id="cd14014">
    <property type="entry name" value="STKc_PknB_like"/>
    <property type="match status" value="1"/>
</dbReference>
<dbReference type="Gene3D" id="1.10.510.10">
    <property type="entry name" value="Transferase(Phosphotransferase) domain 1"/>
    <property type="match status" value="1"/>
</dbReference>